<organism evidence="1 2">
    <name type="scientific">Tulasnella calospora MUT 4182</name>
    <dbReference type="NCBI Taxonomy" id="1051891"/>
    <lineage>
        <taxon>Eukaryota</taxon>
        <taxon>Fungi</taxon>
        <taxon>Dikarya</taxon>
        <taxon>Basidiomycota</taxon>
        <taxon>Agaricomycotina</taxon>
        <taxon>Agaricomycetes</taxon>
        <taxon>Cantharellales</taxon>
        <taxon>Tulasnellaceae</taxon>
        <taxon>Tulasnella</taxon>
    </lineage>
</organism>
<reference evidence="1 2" key="1">
    <citation type="submission" date="2014-04" db="EMBL/GenBank/DDBJ databases">
        <authorList>
            <consortium name="DOE Joint Genome Institute"/>
            <person name="Kuo A."/>
            <person name="Girlanda M."/>
            <person name="Perotto S."/>
            <person name="Kohler A."/>
            <person name="Nagy L.G."/>
            <person name="Floudas D."/>
            <person name="Copeland A."/>
            <person name="Barry K.W."/>
            <person name="Cichocki N."/>
            <person name="Veneault-Fourrey C."/>
            <person name="LaButti K."/>
            <person name="Lindquist E.A."/>
            <person name="Lipzen A."/>
            <person name="Lundell T."/>
            <person name="Morin E."/>
            <person name="Murat C."/>
            <person name="Sun H."/>
            <person name="Tunlid A."/>
            <person name="Henrissat B."/>
            <person name="Grigoriev I.V."/>
            <person name="Hibbett D.S."/>
            <person name="Martin F."/>
            <person name="Nordberg H.P."/>
            <person name="Cantor M.N."/>
            <person name="Hua S.X."/>
        </authorList>
    </citation>
    <scope>NUCLEOTIDE SEQUENCE [LARGE SCALE GENOMIC DNA]</scope>
    <source>
        <strain evidence="1 2">MUT 4182</strain>
    </source>
</reference>
<name>A0A0C3L831_9AGAM</name>
<reference evidence="2" key="2">
    <citation type="submission" date="2015-01" db="EMBL/GenBank/DDBJ databases">
        <title>Evolutionary Origins and Diversification of the Mycorrhizal Mutualists.</title>
        <authorList>
            <consortium name="DOE Joint Genome Institute"/>
            <consortium name="Mycorrhizal Genomics Consortium"/>
            <person name="Kohler A."/>
            <person name="Kuo A."/>
            <person name="Nagy L.G."/>
            <person name="Floudas D."/>
            <person name="Copeland A."/>
            <person name="Barry K.W."/>
            <person name="Cichocki N."/>
            <person name="Veneault-Fourrey C."/>
            <person name="LaButti K."/>
            <person name="Lindquist E.A."/>
            <person name="Lipzen A."/>
            <person name="Lundell T."/>
            <person name="Morin E."/>
            <person name="Murat C."/>
            <person name="Riley R."/>
            <person name="Ohm R."/>
            <person name="Sun H."/>
            <person name="Tunlid A."/>
            <person name="Henrissat B."/>
            <person name="Grigoriev I.V."/>
            <person name="Hibbett D.S."/>
            <person name="Martin F."/>
        </authorList>
    </citation>
    <scope>NUCLEOTIDE SEQUENCE [LARGE SCALE GENOMIC DNA]</scope>
    <source>
        <strain evidence="2">MUT 4182</strain>
    </source>
</reference>
<dbReference type="AlphaFoldDB" id="A0A0C3L831"/>
<accession>A0A0C3L831</accession>
<dbReference type="Proteomes" id="UP000054248">
    <property type="component" value="Unassembled WGS sequence"/>
</dbReference>
<evidence type="ECO:0000313" key="2">
    <source>
        <dbReference type="Proteomes" id="UP000054248"/>
    </source>
</evidence>
<protein>
    <submittedName>
        <fullName evidence="1">Uncharacterized protein</fullName>
    </submittedName>
</protein>
<dbReference type="EMBL" id="KN822976">
    <property type="protein sequence ID" value="KIO29998.1"/>
    <property type="molecule type" value="Genomic_DNA"/>
</dbReference>
<keyword evidence="2" id="KW-1185">Reference proteome</keyword>
<proteinExistence type="predicted"/>
<gene>
    <name evidence="1" type="ORF">M407DRAFT_159544</name>
</gene>
<evidence type="ECO:0000313" key="1">
    <source>
        <dbReference type="EMBL" id="KIO29998.1"/>
    </source>
</evidence>
<dbReference type="HOGENOM" id="CLU_2887502_0_0_1"/>
<sequence length="63" mass="7244">MSIERHRGFLDSDEVGLDKFETEMVDIMGKNHPCLEVMELNRGRVWVRSRSGWTFVGSSQSVT</sequence>